<organism evidence="2 3">
    <name type="scientific">Monoraphidium neglectum</name>
    <dbReference type="NCBI Taxonomy" id="145388"/>
    <lineage>
        <taxon>Eukaryota</taxon>
        <taxon>Viridiplantae</taxon>
        <taxon>Chlorophyta</taxon>
        <taxon>core chlorophytes</taxon>
        <taxon>Chlorophyceae</taxon>
        <taxon>CS clade</taxon>
        <taxon>Sphaeropleales</taxon>
        <taxon>Selenastraceae</taxon>
        <taxon>Monoraphidium</taxon>
    </lineage>
</organism>
<dbReference type="Proteomes" id="UP000054498">
    <property type="component" value="Unassembled WGS sequence"/>
</dbReference>
<gene>
    <name evidence="2" type="ORF">MNEG_15051</name>
</gene>
<name>A0A0D2KA34_9CHLO</name>
<proteinExistence type="predicted"/>
<accession>A0A0D2KA34</accession>
<evidence type="ECO:0000313" key="3">
    <source>
        <dbReference type="Proteomes" id="UP000054498"/>
    </source>
</evidence>
<dbReference type="AlphaFoldDB" id="A0A0D2KA34"/>
<feature type="region of interest" description="Disordered" evidence="1">
    <location>
        <begin position="1"/>
        <end position="47"/>
    </location>
</feature>
<dbReference type="GeneID" id="25732674"/>
<evidence type="ECO:0000256" key="1">
    <source>
        <dbReference type="SAM" id="MobiDB-lite"/>
    </source>
</evidence>
<dbReference type="KEGG" id="mng:MNEG_15051"/>
<evidence type="ECO:0000313" key="2">
    <source>
        <dbReference type="EMBL" id="KIY92913.1"/>
    </source>
</evidence>
<dbReference type="EMBL" id="KK105202">
    <property type="protein sequence ID" value="KIY92913.1"/>
    <property type="molecule type" value="Genomic_DNA"/>
</dbReference>
<sequence>MAQTGSGGGQPEGTPKLKAPSPGPDGNEDVAKKAAAPLATASSHSDPYPHYIMSGACAGAAYHSYANLNNPRAAGIKLVFGAAYLWAGRMLYTGNPKLGYDLGTITSLGVRLRAGR</sequence>
<keyword evidence="3" id="KW-1185">Reference proteome</keyword>
<reference evidence="2 3" key="1">
    <citation type="journal article" date="2013" name="BMC Genomics">
        <title>Reconstruction of the lipid metabolism for the microalga Monoraphidium neglectum from its genome sequence reveals characteristics suitable for biofuel production.</title>
        <authorList>
            <person name="Bogen C."/>
            <person name="Al-Dilaimi A."/>
            <person name="Albersmeier A."/>
            <person name="Wichmann J."/>
            <person name="Grundmann M."/>
            <person name="Rupp O."/>
            <person name="Lauersen K.J."/>
            <person name="Blifernez-Klassen O."/>
            <person name="Kalinowski J."/>
            <person name="Goesmann A."/>
            <person name="Mussgnug J.H."/>
            <person name="Kruse O."/>
        </authorList>
    </citation>
    <scope>NUCLEOTIDE SEQUENCE [LARGE SCALE GENOMIC DNA]</scope>
    <source>
        <strain evidence="2 3">SAG 48.87</strain>
    </source>
</reference>
<feature type="compositionally biased region" description="Gly residues" evidence="1">
    <location>
        <begin position="1"/>
        <end position="11"/>
    </location>
</feature>
<protein>
    <submittedName>
        <fullName evidence="2">Uncharacterized protein</fullName>
    </submittedName>
</protein>
<dbReference type="OrthoDB" id="5537068at2759"/>
<dbReference type="RefSeq" id="XP_013891933.1">
    <property type="nucleotide sequence ID" value="XM_014036479.1"/>
</dbReference>